<keyword evidence="3" id="KW-1185">Reference proteome</keyword>
<name>A0A3L6TEA4_PANMI</name>
<evidence type="ECO:0000256" key="1">
    <source>
        <dbReference type="SAM" id="Coils"/>
    </source>
</evidence>
<proteinExistence type="predicted"/>
<feature type="coiled-coil region" evidence="1">
    <location>
        <begin position="185"/>
        <end position="212"/>
    </location>
</feature>
<evidence type="ECO:0000313" key="3">
    <source>
        <dbReference type="Proteomes" id="UP000275267"/>
    </source>
</evidence>
<gene>
    <name evidence="2" type="ORF">C2845_PM01G11330</name>
</gene>
<protein>
    <submittedName>
        <fullName evidence="2">GRIP and coiled-coil domain-containing protein C27D7.02c-like</fullName>
    </submittedName>
</protein>
<accession>A0A3L6TEA4</accession>
<organism evidence="2 3">
    <name type="scientific">Panicum miliaceum</name>
    <name type="common">Proso millet</name>
    <name type="synonym">Broomcorn millet</name>
    <dbReference type="NCBI Taxonomy" id="4540"/>
    <lineage>
        <taxon>Eukaryota</taxon>
        <taxon>Viridiplantae</taxon>
        <taxon>Streptophyta</taxon>
        <taxon>Embryophyta</taxon>
        <taxon>Tracheophyta</taxon>
        <taxon>Spermatophyta</taxon>
        <taxon>Magnoliopsida</taxon>
        <taxon>Liliopsida</taxon>
        <taxon>Poales</taxon>
        <taxon>Poaceae</taxon>
        <taxon>PACMAD clade</taxon>
        <taxon>Panicoideae</taxon>
        <taxon>Panicodae</taxon>
        <taxon>Paniceae</taxon>
        <taxon>Panicinae</taxon>
        <taxon>Panicum</taxon>
        <taxon>Panicum sect. Panicum</taxon>
    </lineage>
</organism>
<dbReference type="Proteomes" id="UP000275267">
    <property type="component" value="Unassembled WGS sequence"/>
</dbReference>
<evidence type="ECO:0000313" key="2">
    <source>
        <dbReference type="EMBL" id="RLN38652.1"/>
    </source>
</evidence>
<reference evidence="3" key="1">
    <citation type="journal article" date="2019" name="Nat. Commun.">
        <title>The genome of broomcorn millet.</title>
        <authorList>
            <person name="Zou C."/>
            <person name="Miki D."/>
            <person name="Li D."/>
            <person name="Tang Q."/>
            <person name="Xiao L."/>
            <person name="Rajput S."/>
            <person name="Deng P."/>
            <person name="Jia W."/>
            <person name="Huang R."/>
            <person name="Zhang M."/>
            <person name="Sun Y."/>
            <person name="Hu J."/>
            <person name="Fu X."/>
            <person name="Schnable P.S."/>
            <person name="Li F."/>
            <person name="Zhang H."/>
            <person name="Feng B."/>
            <person name="Zhu X."/>
            <person name="Liu R."/>
            <person name="Schnable J.C."/>
            <person name="Zhu J.-K."/>
            <person name="Zhang H."/>
        </authorList>
    </citation>
    <scope>NUCLEOTIDE SEQUENCE [LARGE SCALE GENOMIC DNA]</scope>
</reference>
<dbReference type="PANTHER" id="PTHR34121:SF2">
    <property type="entry name" value="EXPRESSED PROTEIN"/>
    <property type="match status" value="1"/>
</dbReference>
<comment type="caution">
    <text evidence="2">The sequence shown here is derived from an EMBL/GenBank/DDBJ whole genome shotgun (WGS) entry which is preliminary data.</text>
</comment>
<dbReference type="PANTHER" id="PTHR34121">
    <property type="entry name" value="MYOSIN-11"/>
    <property type="match status" value="1"/>
</dbReference>
<dbReference type="AlphaFoldDB" id="A0A3L6TEA4"/>
<dbReference type="EMBL" id="PQIB02000001">
    <property type="protein sequence ID" value="RLN38652.1"/>
    <property type="molecule type" value="Genomic_DNA"/>
</dbReference>
<sequence>MSWLRSAVHRAVEASGGRSSLLARTVRTSLDTVVHHAGQAVAGGARLIIGSRNYKSVKVTAKRLEEAALSYKGEERAQLLRRWLVALKENQRAAAAVLREPQFGDDREQAAPLLVSTPGSWLSFQKFWLEFHCVILTPEAPVGARVAGSVRGLRERWGADALECVVLSMAKRGELLQFAQGAVSGLKINAEIARLDNEISQLQQQINSMDALRAASNSNRNRTSQTTTEGFKKAVAEVRLCSRMEELILKKKSIHPGDSLETHFEKA</sequence>
<dbReference type="STRING" id="4540.A0A3L6TEA4"/>
<keyword evidence="1" id="KW-0175">Coiled coil</keyword>
<dbReference type="OrthoDB" id="2019255at2759"/>